<feature type="compositionally biased region" description="Polar residues" evidence="6">
    <location>
        <begin position="247"/>
        <end position="260"/>
    </location>
</feature>
<evidence type="ECO:0000256" key="3">
    <source>
        <dbReference type="ARBA" id="ARBA00022771"/>
    </source>
</evidence>
<dbReference type="GO" id="GO:0045944">
    <property type="term" value="P:positive regulation of transcription by RNA polymerase II"/>
    <property type="evidence" value="ECO:0007669"/>
    <property type="project" value="TreeGrafter"/>
</dbReference>
<dbReference type="OrthoDB" id="6780556at2759"/>
<keyword evidence="9" id="KW-1185">Reference proteome</keyword>
<dbReference type="EMBL" id="OU892280">
    <property type="protein sequence ID" value="CAG9767699.1"/>
    <property type="molecule type" value="Genomic_DNA"/>
</dbReference>
<dbReference type="PANTHER" id="PTHR24403">
    <property type="entry name" value="ZINC FINGER PROTEIN"/>
    <property type="match status" value="1"/>
</dbReference>
<dbReference type="Proteomes" id="UP001152799">
    <property type="component" value="Chromosome 4"/>
</dbReference>
<evidence type="ECO:0000256" key="5">
    <source>
        <dbReference type="PROSITE-ProRule" id="PRU00042"/>
    </source>
</evidence>
<evidence type="ECO:0000256" key="2">
    <source>
        <dbReference type="ARBA" id="ARBA00022737"/>
    </source>
</evidence>
<feature type="compositionally biased region" description="Basic and acidic residues" evidence="6">
    <location>
        <begin position="161"/>
        <end position="170"/>
    </location>
</feature>
<feature type="region of interest" description="Disordered" evidence="6">
    <location>
        <begin position="294"/>
        <end position="313"/>
    </location>
</feature>
<name>A0A9N9QJE6_9CUCU</name>
<keyword evidence="1" id="KW-0479">Metal-binding</keyword>
<evidence type="ECO:0000256" key="1">
    <source>
        <dbReference type="ARBA" id="ARBA00022723"/>
    </source>
</evidence>
<keyword evidence="4" id="KW-0862">Zinc</keyword>
<evidence type="ECO:0000313" key="9">
    <source>
        <dbReference type="Proteomes" id="UP001152799"/>
    </source>
</evidence>
<accession>A0A9N9QJE6</accession>
<proteinExistence type="predicted"/>
<dbReference type="Gene3D" id="3.30.160.60">
    <property type="entry name" value="Classic Zinc Finger"/>
    <property type="match status" value="5"/>
</dbReference>
<dbReference type="InterPro" id="IPR013087">
    <property type="entry name" value="Znf_C2H2_type"/>
</dbReference>
<evidence type="ECO:0000259" key="7">
    <source>
        <dbReference type="PROSITE" id="PS50157"/>
    </source>
</evidence>
<dbReference type="GO" id="GO:0008270">
    <property type="term" value="F:zinc ion binding"/>
    <property type="evidence" value="ECO:0007669"/>
    <property type="project" value="UniProtKB-KW"/>
</dbReference>
<sequence length="1020" mass="117546">MTNMLQPELDIDLSNLDIKEEPIDIYPEDSADLLFLDLNIKEEIKEEIADTYFNNNVTDEQYASIGQPNTANLDHFNHDHASLFMKEQPNELSTTETDSDISINDILSPKAPLTQLSRPTLTQTEISEKIEDITSDINNHISEHILKSGRKSCFAFQKENKNDEESKAMVEDGMIPPIDGESKSSSKIIRQSPVRNQEIKNLLNAESLDKKKLSRYQYIELNRLKIDMVVGKRRRSKSINSDEEKPSLSSAANQTTSGRNSTKHQVKSIHSDQMPYRHKFLDVRSRSLIRPKLEPVLTEANTPESPEGSVDESLLQDNTYSCSKCSFTSDKKRTIINHEYQHHILTNSSIYKCAFCSQTYTRRSLILHMKTMHPQQKYNILDKDIVYKCPECDYLADSSLLLSQHVKSHKSLTLECPYCEYKSTPKDLSLHINICKMNNTILKCSNINLEEQIDSKHNSGKFNCEICAFSCDDVELFNLHNLLHGHYKKKISKSCPYCGLRTTVKSLEKHMYLIHNIGIEGVEKEENDLTTLKCTKCSFSTKLPEELKSHMKSHNNYEKLEEDIFKCKKCSFENDVLSVFLDHQLTHQPNNEKKTKYNPNFSLSELDVHMDKHKYTSSQGALKYQRSLSEMEIALPDELSLKQNYLIDHDYSKLQLDCVEDDPGALTADNSHLQNQTSCQAQLISPQELPLHKQVHSKNDNENDYVPTMTEHEKQIKTDDKNDHKCKSSDHKEVESVCRMKQLDVLNRGPYRCDKCSFSARLKHYLFRHQRTHQQNQPIGMCSYCPFRSTRRQLRDHVRRIHAGGARSKKAQVNNPAHVGEISNIENSLNNVPINGETNPRFYCSHCPYSTNLRIKMNSHIEKEHLNSVQRDAVDSSSLSLGSKPTSHIFNCPLCPFTTDLRIKLNRHVKKAHPSVKLINCTIYQCTFCSWRTSVEALLKRHRNAHFLYNLPIFMCQYCNFKGSKNHVIRFHSYCTLPPKCRTLPPLRVALNCPICSFSCYYPADLKRHAHDQCQNFEKP</sequence>
<dbReference type="InterPro" id="IPR050688">
    <property type="entry name" value="Zinc_finger/UBP_domain"/>
</dbReference>
<feature type="region of interest" description="Disordered" evidence="6">
    <location>
        <begin position="231"/>
        <end position="271"/>
    </location>
</feature>
<dbReference type="GO" id="GO:0005634">
    <property type="term" value="C:nucleus"/>
    <property type="evidence" value="ECO:0007669"/>
    <property type="project" value="TreeGrafter"/>
</dbReference>
<organism evidence="8 9">
    <name type="scientific">Ceutorhynchus assimilis</name>
    <name type="common">cabbage seed weevil</name>
    <dbReference type="NCBI Taxonomy" id="467358"/>
    <lineage>
        <taxon>Eukaryota</taxon>
        <taxon>Metazoa</taxon>
        <taxon>Ecdysozoa</taxon>
        <taxon>Arthropoda</taxon>
        <taxon>Hexapoda</taxon>
        <taxon>Insecta</taxon>
        <taxon>Pterygota</taxon>
        <taxon>Neoptera</taxon>
        <taxon>Endopterygota</taxon>
        <taxon>Coleoptera</taxon>
        <taxon>Polyphaga</taxon>
        <taxon>Cucujiformia</taxon>
        <taxon>Curculionidae</taxon>
        <taxon>Ceutorhynchinae</taxon>
        <taxon>Ceutorhynchus</taxon>
    </lineage>
</organism>
<feature type="domain" description="C2H2-type" evidence="7">
    <location>
        <begin position="751"/>
        <end position="778"/>
    </location>
</feature>
<gene>
    <name evidence="8" type="ORF">CEUTPL_LOCUS8258</name>
</gene>
<evidence type="ECO:0000313" key="8">
    <source>
        <dbReference type="EMBL" id="CAG9767699.1"/>
    </source>
</evidence>
<dbReference type="AlphaFoldDB" id="A0A9N9QJE6"/>
<keyword evidence="3 5" id="KW-0863">Zinc-finger</keyword>
<dbReference type="PANTHER" id="PTHR24403:SF67">
    <property type="entry name" value="FI01116P-RELATED"/>
    <property type="match status" value="1"/>
</dbReference>
<keyword evidence="2" id="KW-0677">Repeat</keyword>
<protein>
    <recommendedName>
        <fullName evidence="7">C2H2-type domain-containing protein</fullName>
    </recommendedName>
</protein>
<evidence type="ECO:0000256" key="4">
    <source>
        <dbReference type="ARBA" id="ARBA00022833"/>
    </source>
</evidence>
<evidence type="ECO:0000256" key="6">
    <source>
        <dbReference type="SAM" id="MobiDB-lite"/>
    </source>
</evidence>
<dbReference type="PROSITE" id="PS50157">
    <property type="entry name" value="ZINC_FINGER_C2H2_2"/>
    <property type="match status" value="1"/>
</dbReference>
<feature type="region of interest" description="Disordered" evidence="6">
    <location>
        <begin position="161"/>
        <end position="191"/>
    </location>
</feature>
<reference evidence="8" key="1">
    <citation type="submission" date="2022-01" db="EMBL/GenBank/DDBJ databases">
        <authorList>
            <person name="King R."/>
        </authorList>
    </citation>
    <scope>NUCLEOTIDE SEQUENCE</scope>
</reference>
<dbReference type="SMART" id="SM00355">
    <property type="entry name" value="ZnF_C2H2"/>
    <property type="match status" value="14"/>
</dbReference>